<evidence type="ECO:0000256" key="7">
    <source>
        <dbReference type="ARBA" id="ARBA00034125"/>
    </source>
</evidence>
<evidence type="ECO:0000313" key="11">
    <source>
        <dbReference type="Proteomes" id="UP000249495"/>
    </source>
</evidence>
<comment type="similarity">
    <text evidence="7">Belongs to the ThrE exporter (TC 2.A.79) family.</text>
</comment>
<evidence type="ECO:0000313" key="10">
    <source>
        <dbReference type="EMBL" id="SQF40211.1"/>
    </source>
</evidence>
<feature type="transmembrane region" description="Helical" evidence="8">
    <location>
        <begin position="78"/>
        <end position="96"/>
    </location>
</feature>
<evidence type="ECO:0000256" key="2">
    <source>
        <dbReference type="ARBA" id="ARBA00022475"/>
    </source>
</evidence>
<dbReference type="OrthoDB" id="9810047at2"/>
<dbReference type="Proteomes" id="UP000249495">
    <property type="component" value="Chromosome 1"/>
</dbReference>
<dbReference type="InterPro" id="IPR050539">
    <property type="entry name" value="ThrE_Dicarb/AminoAcid_Exp"/>
</dbReference>
<evidence type="ECO:0000256" key="4">
    <source>
        <dbReference type="ARBA" id="ARBA00022692"/>
    </source>
</evidence>
<dbReference type="STRING" id="1123303.GCA_000372425_00355"/>
<comment type="subcellular location">
    <subcellularLocation>
        <location evidence="1">Cell membrane</location>
        <topology evidence="1">Multi-pass membrane protein</topology>
    </subcellularLocation>
</comment>
<feature type="transmembrane region" description="Helical" evidence="8">
    <location>
        <begin position="52"/>
        <end position="72"/>
    </location>
</feature>
<dbReference type="EMBL" id="LS483343">
    <property type="protein sequence ID" value="SQF40211.1"/>
    <property type="molecule type" value="Genomic_DNA"/>
</dbReference>
<gene>
    <name evidence="10" type="ORF">NCTC12278_00825</name>
</gene>
<dbReference type="InterPro" id="IPR024528">
    <property type="entry name" value="ThrE_2"/>
</dbReference>
<evidence type="ECO:0000256" key="8">
    <source>
        <dbReference type="SAM" id="Phobius"/>
    </source>
</evidence>
<dbReference type="AlphaFoldDB" id="A0A2X3XYD2"/>
<feature type="transmembrane region" description="Helical" evidence="8">
    <location>
        <begin position="117"/>
        <end position="135"/>
    </location>
</feature>
<evidence type="ECO:0000256" key="3">
    <source>
        <dbReference type="ARBA" id="ARBA00022519"/>
    </source>
</evidence>
<reference evidence="10 11" key="1">
    <citation type="submission" date="2018-06" db="EMBL/GenBank/DDBJ databases">
        <authorList>
            <consortium name="Pathogen Informatics"/>
            <person name="Doyle S."/>
        </authorList>
    </citation>
    <scope>NUCLEOTIDE SEQUENCE [LARGE SCALE GENOMIC DNA]</scope>
    <source>
        <strain evidence="10 11">NCTC12278</strain>
    </source>
</reference>
<feature type="domain" description="Threonine/Serine exporter ThrE" evidence="9">
    <location>
        <begin position="7"/>
        <end position="133"/>
    </location>
</feature>
<keyword evidence="6 8" id="KW-0472">Membrane</keyword>
<keyword evidence="2" id="KW-1003">Cell membrane</keyword>
<accession>A0A2X3XYD2</accession>
<proteinExistence type="inferred from homology"/>
<dbReference type="PANTHER" id="PTHR34390:SF1">
    <property type="entry name" value="SUCCINATE TRANSPORTER SUBUNIT YJJB-RELATED"/>
    <property type="match status" value="1"/>
</dbReference>
<keyword evidence="3" id="KW-0997">Cell inner membrane</keyword>
<evidence type="ECO:0000256" key="5">
    <source>
        <dbReference type="ARBA" id="ARBA00022989"/>
    </source>
</evidence>
<name>A0A2X3XYD2_9STRE</name>
<dbReference type="GO" id="GO:0005886">
    <property type="term" value="C:plasma membrane"/>
    <property type="evidence" value="ECO:0007669"/>
    <property type="project" value="UniProtKB-SubCell"/>
</dbReference>
<evidence type="ECO:0000259" key="9">
    <source>
        <dbReference type="Pfam" id="PF12821"/>
    </source>
</evidence>
<sequence>MELIVGFVFSFLATWGFGIITNVPRRTLLASALTGGVAWTAYLLLEKVTSNLVLPNLGAALLIGFLANVSAVKLKTPVNIMYVPCLVSLVPGAIIYKTMKSFALGDSRAAQGYLVEALTVTVSLALGFLLAETLINKLRKSLKEKKKTVS</sequence>
<evidence type="ECO:0000256" key="6">
    <source>
        <dbReference type="ARBA" id="ARBA00023136"/>
    </source>
</evidence>
<dbReference type="RefSeq" id="WP_018029685.1">
    <property type="nucleotide sequence ID" value="NZ_LS483343.1"/>
</dbReference>
<protein>
    <submittedName>
        <fullName evidence="10">Membrane protein</fullName>
    </submittedName>
</protein>
<keyword evidence="11" id="KW-1185">Reference proteome</keyword>
<dbReference type="Pfam" id="PF12821">
    <property type="entry name" value="ThrE_2"/>
    <property type="match status" value="1"/>
</dbReference>
<dbReference type="KEGG" id="sfer:NCTC12278_00825"/>
<keyword evidence="4 8" id="KW-0812">Transmembrane</keyword>
<dbReference type="GO" id="GO:0015744">
    <property type="term" value="P:succinate transport"/>
    <property type="evidence" value="ECO:0007669"/>
    <property type="project" value="TreeGrafter"/>
</dbReference>
<keyword evidence="5 8" id="KW-1133">Transmembrane helix</keyword>
<feature type="transmembrane region" description="Helical" evidence="8">
    <location>
        <begin position="28"/>
        <end position="45"/>
    </location>
</feature>
<dbReference type="PANTHER" id="PTHR34390">
    <property type="entry name" value="UPF0442 PROTEIN YJJB-RELATED"/>
    <property type="match status" value="1"/>
</dbReference>
<organism evidence="10 11">
    <name type="scientific">Streptococcus ferus</name>
    <dbReference type="NCBI Taxonomy" id="1345"/>
    <lineage>
        <taxon>Bacteria</taxon>
        <taxon>Bacillati</taxon>
        <taxon>Bacillota</taxon>
        <taxon>Bacilli</taxon>
        <taxon>Lactobacillales</taxon>
        <taxon>Streptococcaceae</taxon>
        <taxon>Streptococcus</taxon>
    </lineage>
</organism>
<evidence type="ECO:0000256" key="1">
    <source>
        <dbReference type="ARBA" id="ARBA00004651"/>
    </source>
</evidence>